<evidence type="ECO:0000313" key="2">
    <source>
        <dbReference type="EMBL" id="ADZ80704.1"/>
    </source>
</evidence>
<dbReference type="AlphaFoldDB" id="F4CAD9"/>
<reference evidence="2" key="1">
    <citation type="submission" date="2011-03" db="EMBL/GenBank/DDBJ databases">
        <title>Complete sequence of Sphingobacterium sp. 21.</title>
        <authorList>
            <consortium name="US DOE Joint Genome Institute"/>
            <person name="Lucas S."/>
            <person name="Copeland A."/>
            <person name="Lapidus A."/>
            <person name="Cheng J.-F."/>
            <person name="Goodwin L."/>
            <person name="Pitluck S."/>
            <person name="Davenport K."/>
            <person name="Detter J.C."/>
            <person name="Han C."/>
            <person name="Tapia R."/>
            <person name="Land M."/>
            <person name="Hauser L."/>
            <person name="Kyrpides N."/>
            <person name="Ivanova N."/>
            <person name="Ovchinnikova G."/>
            <person name="Pagani I."/>
            <person name="Siebers A.K."/>
            <person name="Allgaier M."/>
            <person name="Thelen M.P."/>
            <person name="Hugenholtz P."/>
            <person name="Woyke T."/>
        </authorList>
    </citation>
    <scope>NUCLEOTIDE SEQUENCE</scope>
    <source>
        <strain evidence="2">21</strain>
    </source>
</reference>
<dbReference type="HOGENOM" id="CLU_3239769_0_0_10"/>
<dbReference type="EMBL" id="CP002584">
    <property type="protein sequence ID" value="ADZ80704.1"/>
    <property type="molecule type" value="Genomic_DNA"/>
</dbReference>
<dbReference type="PATRIC" id="fig|743722.3.peg.4442"/>
<feature type="region of interest" description="Disordered" evidence="1">
    <location>
        <begin position="24"/>
        <end position="43"/>
    </location>
</feature>
<organism evidence="2">
    <name type="scientific">Sphingobacterium sp. (strain 21)</name>
    <dbReference type="NCBI Taxonomy" id="743722"/>
    <lineage>
        <taxon>Bacteria</taxon>
        <taxon>Pseudomonadati</taxon>
        <taxon>Bacteroidota</taxon>
        <taxon>Sphingobacteriia</taxon>
        <taxon>Sphingobacteriales</taxon>
        <taxon>Sphingobacteriaceae</taxon>
        <taxon>Sphingobacterium</taxon>
    </lineage>
</organism>
<dbReference type="KEGG" id="shg:Sph21_4172"/>
<proteinExistence type="predicted"/>
<gene>
    <name evidence="2" type="ordered locus">Sph21_4172</name>
</gene>
<sequence>MSYRLERGILYELHEIGKGRLVRDSGSSPSEAVHGVALQSEYL</sequence>
<accession>F4CAD9</accession>
<protein>
    <submittedName>
        <fullName evidence="2">Uncharacterized protein</fullName>
    </submittedName>
</protein>
<evidence type="ECO:0000256" key="1">
    <source>
        <dbReference type="SAM" id="MobiDB-lite"/>
    </source>
</evidence>
<name>F4CAD9_SPHS2</name>